<comment type="pathway">
    <text evidence="9">Lipid metabolism; fatty acid biosynthesis.</text>
</comment>
<keyword evidence="9" id="KW-0963">Cytoplasm</keyword>
<dbReference type="GO" id="GO:0004315">
    <property type="term" value="F:3-oxoacyl-[acyl-carrier-protein] synthase activity"/>
    <property type="evidence" value="ECO:0007669"/>
    <property type="project" value="InterPro"/>
</dbReference>
<evidence type="ECO:0000256" key="8">
    <source>
        <dbReference type="ARBA" id="ARBA00023315"/>
    </source>
</evidence>
<keyword evidence="6 9" id="KW-0275">Fatty acid biosynthesis</keyword>
<comment type="subunit">
    <text evidence="9">Homodimer.</text>
</comment>
<evidence type="ECO:0000313" key="13">
    <source>
        <dbReference type="Proteomes" id="UP000270025"/>
    </source>
</evidence>
<feature type="domain" description="Beta-ketoacyl-[acyl-carrier-protein] synthase III C-terminal" evidence="10">
    <location>
        <begin position="233"/>
        <end position="323"/>
    </location>
</feature>
<dbReference type="AlphaFoldDB" id="A0A3S5DZ29"/>
<dbReference type="InterPro" id="IPR004655">
    <property type="entry name" value="FabH"/>
</dbReference>
<dbReference type="Gene3D" id="3.40.47.10">
    <property type="match status" value="1"/>
</dbReference>
<comment type="function">
    <text evidence="9">Catalyzes the condensation reaction of fatty acid synthesis by the addition to an acyl acceptor of two carbons from malonyl-ACP. Catalyzes the first condensation reaction which initiates fatty acid synthesis and may therefore play a role in governing the total rate of fatty acid production. Possesses both acetoacetyl-ACP synthase and acetyl transacylase activities. Its substrate specificity determines the biosynthesis of branched-chain and/or straight-chain of fatty acids.</text>
</comment>
<evidence type="ECO:0000256" key="4">
    <source>
        <dbReference type="ARBA" id="ARBA00022832"/>
    </source>
</evidence>
<dbReference type="GO" id="GO:0005737">
    <property type="term" value="C:cytoplasm"/>
    <property type="evidence" value="ECO:0007669"/>
    <property type="project" value="UniProtKB-SubCell"/>
</dbReference>
<keyword evidence="4 9" id="KW-0276">Fatty acid metabolism</keyword>
<dbReference type="KEGG" id="svf:NCTC3166_00444"/>
<dbReference type="Pfam" id="PF08545">
    <property type="entry name" value="ACP_syn_III"/>
    <property type="match status" value="1"/>
</dbReference>
<protein>
    <recommendedName>
        <fullName evidence="9">Beta-ketoacyl-[acyl-carrier-protein] synthase III</fullName>
        <shortName evidence="9">Beta-ketoacyl-ACP synthase III</shortName>
        <shortName evidence="9">KAS III</shortName>
        <ecNumber evidence="9">2.3.1.180</ecNumber>
    </recommendedName>
    <alternativeName>
        <fullName evidence="9">3-oxoacyl-[acyl-carrier-protein] synthase 3</fullName>
    </alternativeName>
    <alternativeName>
        <fullName evidence="9">3-oxoacyl-[acyl-carrier-protein] synthase III</fullName>
    </alternativeName>
</protein>
<dbReference type="CDD" id="cd00830">
    <property type="entry name" value="KAS_III"/>
    <property type="match status" value="1"/>
</dbReference>
<dbReference type="EMBL" id="LR134266">
    <property type="protein sequence ID" value="VED66651.1"/>
    <property type="molecule type" value="Genomic_DNA"/>
</dbReference>
<evidence type="ECO:0000256" key="2">
    <source>
        <dbReference type="ARBA" id="ARBA00022516"/>
    </source>
</evidence>
<comment type="domain">
    <text evidence="9">The last Arg residue of the ACP-binding site is essential for the weak association between ACP/AcpP and FabH.</text>
</comment>
<dbReference type="Pfam" id="PF08541">
    <property type="entry name" value="ACP_syn_III_C"/>
    <property type="match status" value="1"/>
</dbReference>
<reference evidence="12 13" key="1">
    <citation type="submission" date="2018-12" db="EMBL/GenBank/DDBJ databases">
        <authorList>
            <consortium name="Pathogen Informatics"/>
        </authorList>
    </citation>
    <scope>NUCLEOTIDE SEQUENCE [LARGE SCALE GENOMIC DNA]</scope>
    <source>
        <strain evidence="12 13">NCTC3166</strain>
    </source>
</reference>
<feature type="active site" evidence="9">
    <location>
        <position position="249"/>
    </location>
</feature>
<dbReference type="EC" id="2.3.1.180" evidence="9"/>
<name>A0A3S5DZ29_9STRE</name>
<feature type="region of interest" description="ACP-binding" evidence="9">
    <location>
        <begin position="250"/>
        <end position="254"/>
    </location>
</feature>
<dbReference type="NCBIfam" id="TIGR00747">
    <property type="entry name" value="fabH"/>
    <property type="match status" value="1"/>
</dbReference>
<dbReference type="PANTHER" id="PTHR43091:SF1">
    <property type="entry name" value="BETA-KETOACYL-[ACYL-CARRIER-PROTEIN] SYNTHASE III, CHLOROPLASTIC"/>
    <property type="match status" value="1"/>
</dbReference>
<keyword evidence="13" id="KW-1185">Reference proteome</keyword>
<dbReference type="SUPFAM" id="SSF53901">
    <property type="entry name" value="Thiolase-like"/>
    <property type="match status" value="1"/>
</dbReference>
<comment type="catalytic activity">
    <reaction evidence="9">
        <text>malonyl-[ACP] + acetyl-CoA + H(+) = 3-oxobutanoyl-[ACP] + CO2 + CoA</text>
        <dbReference type="Rhea" id="RHEA:12080"/>
        <dbReference type="Rhea" id="RHEA-COMP:9623"/>
        <dbReference type="Rhea" id="RHEA-COMP:9625"/>
        <dbReference type="ChEBI" id="CHEBI:15378"/>
        <dbReference type="ChEBI" id="CHEBI:16526"/>
        <dbReference type="ChEBI" id="CHEBI:57287"/>
        <dbReference type="ChEBI" id="CHEBI:57288"/>
        <dbReference type="ChEBI" id="CHEBI:78449"/>
        <dbReference type="ChEBI" id="CHEBI:78450"/>
        <dbReference type="EC" id="2.3.1.180"/>
    </reaction>
</comment>
<dbReference type="Proteomes" id="UP000270025">
    <property type="component" value="Chromosome"/>
</dbReference>
<dbReference type="HAMAP" id="MF_01815">
    <property type="entry name" value="FabH"/>
    <property type="match status" value="1"/>
</dbReference>
<evidence type="ECO:0000256" key="5">
    <source>
        <dbReference type="ARBA" id="ARBA00023098"/>
    </source>
</evidence>
<feature type="active site" evidence="9">
    <location>
        <position position="279"/>
    </location>
</feature>
<comment type="similarity">
    <text evidence="1 9">Belongs to the thiolase-like superfamily. FabH family.</text>
</comment>
<dbReference type="NCBIfam" id="NF006829">
    <property type="entry name" value="PRK09352.1"/>
    <property type="match status" value="1"/>
</dbReference>
<evidence type="ECO:0000259" key="10">
    <source>
        <dbReference type="Pfam" id="PF08541"/>
    </source>
</evidence>
<accession>A0A3S5DZ29</accession>
<dbReference type="UniPathway" id="UPA00094"/>
<sequence length="324" mass="35099">MTFAKISQVAHYAPSQVISNQDLSERMDTSDEWIASRTGIRKRHISQSESTSDLATEVARRLLEKSGLQADQLDFIFVATISPDSMMPSTAARVQAKIGASKAFVFDLTAACSGFVFALATAEKFIRSGQYKRGIVIGSETLSKVIDWEDRTTAVLFGDGAGGVLLEASEQQTFLAESLFSDGSRGEVLQSSSVGLSSPYSDKEEDKKYLSMDGRAVFDFAIRDVAKSIKNTLADAPVPVEEIDFFLLHQANDRILDKMAKKIGVDREKLPANMMEYGNTSAASIPILLSECVDQGLIKLDGSQIILLSGFGGGLTWGSLLVTI</sequence>
<keyword evidence="5 9" id="KW-0443">Lipid metabolism</keyword>
<evidence type="ECO:0000256" key="7">
    <source>
        <dbReference type="ARBA" id="ARBA00023268"/>
    </source>
</evidence>
<feature type="active site" evidence="9">
    <location>
        <position position="112"/>
    </location>
</feature>
<keyword evidence="7 9" id="KW-0511">Multifunctional enzyme</keyword>
<evidence type="ECO:0000256" key="3">
    <source>
        <dbReference type="ARBA" id="ARBA00022679"/>
    </source>
</evidence>
<evidence type="ECO:0000256" key="6">
    <source>
        <dbReference type="ARBA" id="ARBA00023160"/>
    </source>
</evidence>
<dbReference type="GO" id="GO:0006633">
    <property type="term" value="P:fatty acid biosynthetic process"/>
    <property type="evidence" value="ECO:0007669"/>
    <property type="project" value="UniProtKB-UniRule"/>
</dbReference>
<evidence type="ECO:0000313" key="12">
    <source>
        <dbReference type="EMBL" id="VED66651.1"/>
    </source>
</evidence>
<gene>
    <name evidence="12" type="primary">fabH2</name>
    <name evidence="9" type="synonym">fabH</name>
    <name evidence="12" type="ORF">NCTC3166_00444</name>
</gene>
<evidence type="ECO:0000256" key="9">
    <source>
        <dbReference type="HAMAP-Rule" id="MF_01815"/>
    </source>
</evidence>
<keyword evidence="2 9" id="KW-0444">Lipid biosynthesis</keyword>
<evidence type="ECO:0000259" key="11">
    <source>
        <dbReference type="Pfam" id="PF08545"/>
    </source>
</evidence>
<dbReference type="InterPro" id="IPR013751">
    <property type="entry name" value="ACP_syn_III_N"/>
</dbReference>
<dbReference type="RefSeq" id="WP_126403808.1">
    <property type="nucleotide sequence ID" value="NZ_LR134266.1"/>
</dbReference>
<dbReference type="PANTHER" id="PTHR43091">
    <property type="entry name" value="3-OXOACYL-[ACYL-CARRIER-PROTEIN] SYNTHASE"/>
    <property type="match status" value="1"/>
</dbReference>
<dbReference type="InterPro" id="IPR013747">
    <property type="entry name" value="ACP_syn_III_C"/>
</dbReference>
<keyword evidence="3 9" id="KW-0808">Transferase</keyword>
<keyword evidence="8 9" id="KW-0012">Acyltransferase</keyword>
<dbReference type="GO" id="GO:0033818">
    <property type="term" value="F:beta-ketoacyl-acyl-carrier-protein synthase III activity"/>
    <property type="evidence" value="ECO:0007669"/>
    <property type="project" value="UniProtKB-UniRule"/>
</dbReference>
<proteinExistence type="inferred from homology"/>
<dbReference type="InterPro" id="IPR016039">
    <property type="entry name" value="Thiolase-like"/>
</dbReference>
<organism evidence="12 13">
    <name type="scientific">Streptococcus viridans</name>
    <dbReference type="NCBI Taxonomy" id="78535"/>
    <lineage>
        <taxon>Bacteria</taxon>
        <taxon>Bacillati</taxon>
        <taxon>Bacillota</taxon>
        <taxon>Bacilli</taxon>
        <taxon>Lactobacillales</taxon>
        <taxon>Streptococcaceae</taxon>
        <taxon>Streptococcus</taxon>
    </lineage>
</organism>
<evidence type="ECO:0000256" key="1">
    <source>
        <dbReference type="ARBA" id="ARBA00008642"/>
    </source>
</evidence>
<feature type="domain" description="Beta-ketoacyl-[acyl-carrier-protein] synthase III N-terminal" evidence="11">
    <location>
        <begin position="106"/>
        <end position="183"/>
    </location>
</feature>
<comment type="subcellular location">
    <subcellularLocation>
        <location evidence="9">Cytoplasm</location>
    </subcellularLocation>
</comment>